<proteinExistence type="predicted"/>
<dbReference type="RefSeq" id="WP_155108713.1">
    <property type="nucleotide sequence ID" value="NZ_WMJZ01000016.1"/>
</dbReference>
<dbReference type="Proteomes" id="UP000477739">
    <property type="component" value="Unassembled WGS sequence"/>
</dbReference>
<name>A0A6L6IQ34_9ENTR</name>
<dbReference type="AlphaFoldDB" id="A0A6L6IQ34"/>
<evidence type="ECO:0000313" key="1">
    <source>
        <dbReference type="EMBL" id="MTH47110.1"/>
    </source>
</evidence>
<dbReference type="EMBL" id="WMJZ01000016">
    <property type="protein sequence ID" value="MTH47110.1"/>
    <property type="molecule type" value="Genomic_DNA"/>
</dbReference>
<organism evidence="1 2">
    <name type="scientific">Intestinirhabdus alba</name>
    <dbReference type="NCBI Taxonomy" id="2899544"/>
    <lineage>
        <taxon>Bacteria</taxon>
        <taxon>Pseudomonadati</taxon>
        <taxon>Pseudomonadota</taxon>
        <taxon>Gammaproteobacteria</taxon>
        <taxon>Enterobacterales</taxon>
        <taxon>Enterobacteriaceae</taxon>
        <taxon>Intestinirhabdus</taxon>
    </lineage>
</organism>
<accession>A0A6L6IQ34</accession>
<keyword evidence="2" id="KW-1185">Reference proteome</keyword>
<sequence>MPSSPVNQDTLDFVLSNLAVIKEIQDTKLRAIDAFFSEGKVTTRISRS</sequence>
<reference evidence="1 2" key="1">
    <citation type="submission" date="2019-11" db="EMBL/GenBank/DDBJ databases">
        <title>Escherichia alba sp. nov. isolated from the gut of plastic-eating superworms Zophobas atratus.</title>
        <authorList>
            <person name="Yang Y."/>
        </authorList>
    </citation>
    <scope>NUCLEOTIDE SEQUENCE [LARGE SCALE GENOMIC DNA]</scope>
    <source>
        <strain evidence="2">BIT-B35</strain>
    </source>
</reference>
<gene>
    <name evidence="1" type="ORF">GJV78_12770</name>
</gene>
<protein>
    <submittedName>
        <fullName evidence="1">Uncharacterized protein</fullName>
    </submittedName>
</protein>
<evidence type="ECO:0000313" key="2">
    <source>
        <dbReference type="Proteomes" id="UP000477739"/>
    </source>
</evidence>
<comment type="caution">
    <text evidence="1">The sequence shown here is derived from an EMBL/GenBank/DDBJ whole genome shotgun (WGS) entry which is preliminary data.</text>
</comment>